<protein>
    <recommendedName>
        <fullName evidence="4">Nucleotide-diphospho-sugar transferase domain-containing protein</fullName>
    </recommendedName>
</protein>
<feature type="compositionally biased region" description="Basic and acidic residues" evidence="1">
    <location>
        <begin position="625"/>
        <end position="639"/>
    </location>
</feature>
<dbReference type="EMBL" id="JAEHOE010000004">
    <property type="protein sequence ID" value="KAG2500476.1"/>
    <property type="molecule type" value="Genomic_DNA"/>
</dbReference>
<gene>
    <name evidence="2" type="ORF">HYH03_002041</name>
</gene>
<keyword evidence="3" id="KW-1185">Reference proteome</keyword>
<feature type="compositionally biased region" description="Low complexity" evidence="1">
    <location>
        <begin position="697"/>
        <end position="711"/>
    </location>
</feature>
<evidence type="ECO:0008006" key="4">
    <source>
        <dbReference type="Google" id="ProtNLM"/>
    </source>
</evidence>
<proteinExistence type="predicted"/>
<dbReference type="Proteomes" id="UP000612055">
    <property type="component" value="Unassembled WGS sequence"/>
</dbReference>
<organism evidence="2 3">
    <name type="scientific">Edaphochlamys debaryana</name>
    <dbReference type="NCBI Taxonomy" id="47281"/>
    <lineage>
        <taxon>Eukaryota</taxon>
        <taxon>Viridiplantae</taxon>
        <taxon>Chlorophyta</taxon>
        <taxon>core chlorophytes</taxon>
        <taxon>Chlorophyceae</taxon>
        <taxon>CS clade</taxon>
        <taxon>Chlamydomonadales</taxon>
        <taxon>Chlamydomonadales incertae sedis</taxon>
        <taxon>Edaphochlamys</taxon>
    </lineage>
</organism>
<feature type="region of interest" description="Disordered" evidence="1">
    <location>
        <begin position="622"/>
        <end position="744"/>
    </location>
</feature>
<evidence type="ECO:0000313" key="3">
    <source>
        <dbReference type="Proteomes" id="UP000612055"/>
    </source>
</evidence>
<comment type="caution">
    <text evidence="2">The sequence shown here is derived from an EMBL/GenBank/DDBJ whole genome shotgun (WGS) entry which is preliminary data.</text>
</comment>
<evidence type="ECO:0000313" key="2">
    <source>
        <dbReference type="EMBL" id="KAG2500476.1"/>
    </source>
</evidence>
<evidence type="ECO:0000256" key="1">
    <source>
        <dbReference type="SAM" id="MobiDB-lite"/>
    </source>
</evidence>
<dbReference type="OrthoDB" id="527337at2759"/>
<sequence length="864" mass="95555">MDLVHCLNHDYCSNAQLLHYVGPLDSALQSRKAFALTAWKQELIVFADSRVEQAAFTLDRYRRAGYAHVLPILDEPEQCTTLLQLFSAGEARSNAHHSRGNISCGYYRTKDEKGTPYVSGFEYLRHRVGSPSWWRKWFTTARAVSLGYNVMSVDADTLPLGDWYGMVKAPPAADYNMISQSECSYCINGGFSYIQNAAPDGPVAWMLYEAMHRVVRWSEDPSALRNLSAAMTPDRGNTQQEDQGMMTDALLSALAGSPIHWMAFTWLDNDKPAWAKLGGEKVGFSDHVYGSAIAKLQDRELWAQGWVADRIPDEVYPDSRPPDRSGPRVRVRLRTGILHMPHEAREWSGTRGVRLFGLPGPFTRAYRLAFEDLGVPLPPNPEDPEDEARSNATKTELFALTAVATEKLASGRKRMLGAWLESSWHLYGRLGHWHLHLRPNFSSAMGHVHAGLNPGGTLDVKQVALMHTGHYNWHMASRLYGGTAHVFLATQHERGSVAAASLARVVAYAPGVIHYNLSKPAFVRAAQELARVAAALGAAVAWPAADCSSDWVLNPDYRNLSKPLRHSIPWLHINTVHAVSPFGSSLEELQCEWTGFAHDGCVGRGSRGLLAVELDHLLAHHRGPERHPHTHPHEPEPGRGRQHHHWQGAGHTHMLRQGQVLQRPPLGQRGQERQGQRGRERRRRRLASALEHGQEPGTGKSTGTGTSTGTAAGAGKGARAGAEQATGGHRQGPTAARGGGGHRGMEHTLRLQATTAQPRPRLSSTFVPVSYTDLLTLNHQTLAETEYVHHHQPPAAVSHAHANTTRTAGRAAPPSAWGAVLWLDRLVELRGPLPKHAEEAYQAQHKRCPSLHYFDLPEEQRTLW</sequence>
<accession>A0A835YD95</accession>
<reference evidence="2" key="1">
    <citation type="journal article" date="2020" name="bioRxiv">
        <title>Comparative genomics of Chlamydomonas.</title>
        <authorList>
            <person name="Craig R.J."/>
            <person name="Hasan A.R."/>
            <person name="Ness R.W."/>
            <person name="Keightley P.D."/>
        </authorList>
    </citation>
    <scope>NUCLEOTIDE SEQUENCE</scope>
    <source>
        <strain evidence="2">CCAP 11/70</strain>
    </source>
</reference>
<dbReference type="AlphaFoldDB" id="A0A835YD95"/>
<name>A0A835YD95_9CHLO</name>